<accession>A0A067NE85</accession>
<dbReference type="Proteomes" id="UP000027073">
    <property type="component" value="Unassembled WGS sequence"/>
</dbReference>
<protein>
    <submittedName>
        <fullName evidence="1">Uncharacterized protein</fullName>
    </submittedName>
</protein>
<organism evidence="1 2">
    <name type="scientific">Pleurotus ostreatus (strain PC15)</name>
    <name type="common">Oyster mushroom</name>
    <dbReference type="NCBI Taxonomy" id="1137138"/>
    <lineage>
        <taxon>Eukaryota</taxon>
        <taxon>Fungi</taxon>
        <taxon>Dikarya</taxon>
        <taxon>Basidiomycota</taxon>
        <taxon>Agaricomycotina</taxon>
        <taxon>Agaricomycetes</taxon>
        <taxon>Agaricomycetidae</taxon>
        <taxon>Agaricales</taxon>
        <taxon>Pleurotineae</taxon>
        <taxon>Pleurotaceae</taxon>
        <taxon>Pleurotus</taxon>
    </lineage>
</organism>
<dbReference type="VEuPathDB" id="FungiDB:PLEOSDRAFT_1105213"/>
<evidence type="ECO:0000313" key="1">
    <source>
        <dbReference type="EMBL" id="KDQ26308.1"/>
    </source>
</evidence>
<sequence>MPSISARVSAMEDALTFLLNLDGTCCQDVAVVGYDSVLQNEDPEMNAESSKNCAETTGVPTRIATIPAETQGVKRRLVDRENDGLEDEVLPLKVVNPVSDDRCGEVAKIS</sequence>
<reference evidence="2" key="1">
    <citation type="journal article" date="2014" name="Proc. Natl. Acad. Sci. U.S.A.">
        <title>Extensive sampling of basidiomycete genomes demonstrates inadequacy of the white-rot/brown-rot paradigm for wood decay fungi.</title>
        <authorList>
            <person name="Riley R."/>
            <person name="Salamov A.A."/>
            <person name="Brown D.W."/>
            <person name="Nagy L.G."/>
            <person name="Floudas D."/>
            <person name="Held B.W."/>
            <person name="Levasseur A."/>
            <person name="Lombard V."/>
            <person name="Morin E."/>
            <person name="Otillar R."/>
            <person name="Lindquist E.A."/>
            <person name="Sun H."/>
            <person name="LaButti K.M."/>
            <person name="Schmutz J."/>
            <person name="Jabbour D."/>
            <person name="Luo H."/>
            <person name="Baker S.E."/>
            <person name="Pisabarro A.G."/>
            <person name="Walton J.D."/>
            <person name="Blanchette R.A."/>
            <person name="Henrissat B."/>
            <person name="Martin F."/>
            <person name="Cullen D."/>
            <person name="Hibbett D.S."/>
            <person name="Grigoriev I.V."/>
        </authorList>
    </citation>
    <scope>NUCLEOTIDE SEQUENCE [LARGE SCALE GENOMIC DNA]</scope>
    <source>
        <strain evidence="2">PC15</strain>
    </source>
</reference>
<dbReference type="EMBL" id="KL198009">
    <property type="protein sequence ID" value="KDQ26308.1"/>
    <property type="molecule type" value="Genomic_DNA"/>
</dbReference>
<dbReference type="HOGENOM" id="CLU_2172109_0_0_1"/>
<evidence type="ECO:0000313" key="2">
    <source>
        <dbReference type="Proteomes" id="UP000027073"/>
    </source>
</evidence>
<gene>
    <name evidence="1" type="ORF">PLEOSDRAFT_1105213</name>
</gene>
<name>A0A067NE85_PLEO1</name>
<dbReference type="InParanoid" id="A0A067NE85"/>
<dbReference type="AlphaFoldDB" id="A0A067NE85"/>
<proteinExistence type="predicted"/>